<dbReference type="Proteomes" id="UP000503640">
    <property type="component" value="Unassembled WGS sequence"/>
</dbReference>
<dbReference type="InterPro" id="IPR027417">
    <property type="entry name" value="P-loop_NTPase"/>
</dbReference>
<dbReference type="GO" id="GO:1903806">
    <property type="term" value="P:L-isoleucine import across plasma membrane"/>
    <property type="evidence" value="ECO:0007669"/>
    <property type="project" value="TreeGrafter"/>
</dbReference>
<dbReference type="Pfam" id="PF00005">
    <property type="entry name" value="ABC_tran"/>
    <property type="match status" value="1"/>
</dbReference>
<evidence type="ECO:0000256" key="2">
    <source>
        <dbReference type="ARBA" id="ARBA00022741"/>
    </source>
</evidence>
<dbReference type="RefSeq" id="WP_235969474.1">
    <property type="nucleotide sequence ID" value="NZ_BJTG01000002.1"/>
</dbReference>
<dbReference type="GO" id="GO:0005524">
    <property type="term" value="F:ATP binding"/>
    <property type="evidence" value="ECO:0007669"/>
    <property type="project" value="UniProtKB-KW"/>
</dbReference>
<evidence type="ECO:0000256" key="3">
    <source>
        <dbReference type="ARBA" id="ARBA00022840"/>
    </source>
</evidence>
<organism evidence="5 6">
    <name type="scientific">Anaeromyxobacter diazotrophicus</name>
    <dbReference type="NCBI Taxonomy" id="2590199"/>
    <lineage>
        <taxon>Bacteria</taxon>
        <taxon>Pseudomonadati</taxon>
        <taxon>Myxococcota</taxon>
        <taxon>Myxococcia</taxon>
        <taxon>Myxococcales</taxon>
        <taxon>Cystobacterineae</taxon>
        <taxon>Anaeromyxobacteraceae</taxon>
        <taxon>Anaeromyxobacter</taxon>
    </lineage>
</organism>
<comment type="caution">
    <text evidence="5">The sequence shown here is derived from an EMBL/GenBank/DDBJ whole genome shotgun (WGS) entry which is preliminary data.</text>
</comment>
<dbReference type="Pfam" id="PF12399">
    <property type="entry name" value="BCA_ABC_TP_C"/>
    <property type="match status" value="1"/>
</dbReference>
<dbReference type="EMBL" id="BJTG01000002">
    <property type="protein sequence ID" value="GEJ56403.1"/>
    <property type="molecule type" value="Genomic_DNA"/>
</dbReference>
<dbReference type="Gene3D" id="3.40.50.300">
    <property type="entry name" value="P-loop containing nucleotide triphosphate hydrolases"/>
    <property type="match status" value="1"/>
</dbReference>
<keyword evidence="6" id="KW-1185">Reference proteome</keyword>
<protein>
    <submittedName>
        <fullName evidence="5">ABC transporter ATP-binding protein</fullName>
    </submittedName>
</protein>
<keyword evidence="3 5" id="KW-0067">ATP-binding</keyword>
<dbReference type="SUPFAM" id="SSF52540">
    <property type="entry name" value="P-loop containing nucleoside triphosphate hydrolases"/>
    <property type="match status" value="1"/>
</dbReference>
<keyword evidence="2" id="KW-0547">Nucleotide-binding</keyword>
<gene>
    <name evidence="5" type="ORF">AMYX_11440</name>
</gene>
<dbReference type="GO" id="GO:0015808">
    <property type="term" value="P:L-alanine transport"/>
    <property type="evidence" value="ECO:0007669"/>
    <property type="project" value="TreeGrafter"/>
</dbReference>
<dbReference type="GO" id="GO:0015188">
    <property type="term" value="F:L-isoleucine transmembrane transporter activity"/>
    <property type="evidence" value="ECO:0007669"/>
    <property type="project" value="TreeGrafter"/>
</dbReference>
<dbReference type="CDD" id="cd03219">
    <property type="entry name" value="ABC_Mj1267_LivG_branched"/>
    <property type="match status" value="1"/>
</dbReference>
<dbReference type="InterPro" id="IPR003439">
    <property type="entry name" value="ABC_transporter-like_ATP-bd"/>
</dbReference>
<feature type="domain" description="ABC transporter" evidence="4">
    <location>
        <begin position="7"/>
        <end position="239"/>
    </location>
</feature>
<dbReference type="GO" id="GO:0005886">
    <property type="term" value="C:plasma membrane"/>
    <property type="evidence" value="ECO:0007669"/>
    <property type="project" value="TreeGrafter"/>
</dbReference>
<proteinExistence type="predicted"/>
<accession>A0A7I9VJ65</accession>
<dbReference type="InterPro" id="IPR051120">
    <property type="entry name" value="ABC_AA/LPS_Transport"/>
</dbReference>
<dbReference type="InterPro" id="IPR003593">
    <property type="entry name" value="AAA+_ATPase"/>
</dbReference>
<dbReference type="GO" id="GO:1903805">
    <property type="term" value="P:L-valine import across plasma membrane"/>
    <property type="evidence" value="ECO:0007669"/>
    <property type="project" value="TreeGrafter"/>
</dbReference>
<keyword evidence="1" id="KW-0813">Transport</keyword>
<name>A0A7I9VJ65_9BACT</name>
<evidence type="ECO:0000256" key="1">
    <source>
        <dbReference type="ARBA" id="ARBA00022448"/>
    </source>
</evidence>
<evidence type="ECO:0000313" key="5">
    <source>
        <dbReference type="EMBL" id="GEJ56403.1"/>
    </source>
</evidence>
<sequence length="242" mass="26254">MSPTPILDIRHVSRFFGGLAANSDVSFAMEEGMIMGLIGPNGAGKTTLFNCMTGFYPPSRGEVLFAGHRVNGLTPDKVCKLGMARTWQKVRPLAKMTVLDNVMVGALARTNRLAEAAEVALQQLRHVRLDHKADALAGGLPIGERKRLEVARVLATQPRLLLLDEVMGGLNPAESEEIIQLILDTKRRGVTQMVIEHDMKAIMRISDRIVVLNSGEKLAEGLPREIVANPAVVAAYLGEAAE</sequence>
<dbReference type="GO" id="GO:0042941">
    <property type="term" value="P:D-alanine transmembrane transport"/>
    <property type="evidence" value="ECO:0007669"/>
    <property type="project" value="TreeGrafter"/>
</dbReference>
<dbReference type="PANTHER" id="PTHR45772">
    <property type="entry name" value="CONSERVED COMPONENT OF ABC TRANSPORTER FOR NATURAL AMINO ACIDS-RELATED"/>
    <property type="match status" value="1"/>
</dbReference>
<evidence type="ECO:0000259" key="4">
    <source>
        <dbReference type="PROSITE" id="PS50893"/>
    </source>
</evidence>
<dbReference type="GO" id="GO:0015192">
    <property type="term" value="F:L-phenylalanine transmembrane transporter activity"/>
    <property type="evidence" value="ECO:0007669"/>
    <property type="project" value="TreeGrafter"/>
</dbReference>
<dbReference type="SMART" id="SM00382">
    <property type="entry name" value="AAA"/>
    <property type="match status" value="1"/>
</dbReference>
<dbReference type="AlphaFoldDB" id="A0A7I9VJ65"/>
<dbReference type="GO" id="GO:0005304">
    <property type="term" value="F:L-valine transmembrane transporter activity"/>
    <property type="evidence" value="ECO:0007669"/>
    <property type="project" value="TreeGrafter"/>
</dbReference>
<dbReference type="GO" id="GO:0016887">
    <property type="term" value="F:ATP hydrolysis activity"/>
    <property type="evidence" value="ECO:0007669"/>
    <property type="project" value="InterPro"/>
</dbReference>
<dbReference type="PANTHER" id="PTHR45772:SF7">
    <property type="entry name" value="AMINO ACID ABC TRANSPORTER ATP-BINDING PROTEIN"/>
    <property type="match status" value="1"/>
</dbReference>
<dbReference type="InterPro" id="IPR032823">
    <property type="entry name" value="BCA_ABC_TP_C"/>
</dbReference>
<dbReference type="PROSITE" id="PS50893">
    <property type="entry name" value="ABC_TRANSPORTER_2"/>
    <property type="match status" value="1"/>
</dbReference>
<evidence type="ECO:0000313" key="6">
    <source>
        <dbReference type="Proteomes" id="UP000503640"/>
    </source>
</evidence>
<reference evidence="6" key="1">
    <citation type="journal article" date="2020" name="Appl. Environ. Microbiol.">
        <title>Diazotrophic Anaeromyxobacter Isolates from Soils.</title>
        <authorList>
            <person name="Masuda Y."/>
            <person name="Yamanaka H."/>
            <person name="Xu Z.X."/>
            <person name="Shiratori Y."/>
            <person name="Aono T."/>
            <person name="Amachi S."/>
            <person name="Senoo K."/>
            <person name="Itoh H."/>
        </authorList>
    </citation>
    <scope>NUCLEOTIDE SEQUENCE [LARGE SCALE GENOMIC DNA]</scope>
    <source>
        <strain evidence="6">R267</strain>
    </source>
</reference>